<dbReference type="EC" id="2.4.-.-" evidence="1"/>
<evidence type="ECO:0000313" key="1">
    <source>
        <dbReference type="EMBL" id="MFC5973420.1"/>
    </source>
</evidence>
<sequence>MSRIGIYLGSPTDDVSNINNVLFTWAKALDEYGYEIDLIGGKNVPNALRCKHGWHKVEEYDVSTPFGKIKGVYNHVSRYIAEAHPDVVLQLWKTPTHAPGLTLAGVSKETETVVRITGDVFSVYRGYDFPECLGVIALNNAIGRITLRLASEIVVLGPNLKSSAVGHGASENHIHLIPPPGPDETQFRNRNGKISIREDIDLDRNRPIALFVGRLSKLKGMHFLESVMESVIQSTNYQFVVVGEGPFRKRFREKFSPNNVLLPGYVSHNRIQDYYKAATVYVHPSQFEGIPLVILEALQSGLPVVARKAGDIGFILDGVVKSESEMVRKLVKQDWNEQWKNKVYFSYEFQKEEIQKVIEKAID</sequence>
<gene>
    <name evidence="1" type="ORF">ACFPYI_18990</name>
</gene>
<dbReference type="GO" id="GO:0016757">
    <property type="term" value="F:glycosyltransferase activity"/>
    <property type="evidence" value="ECO:0007669"/>
    <property type="project" value="UniProtKB-KW"/>
</dbReference>
<accession>A0ABD5RTE6</accession>
<dbReference type="PANTHER" id="PTHR45947:SF3">
    <property type="entry name" value="SULFOQUINOVOSYL TRANSFERASE SQD2"/>
    <property type="match status" value="1"/>
</dbReference>
<dbReference type="CDD" id="cd03801">
    <property type="entry name" value="GT4_PimA-like"/>
    <property type="match status" value="1"/>
</dbReference>
<keyword evidence="1" id="KW-0328">Glycosyltransferase</keyword>
<dbReference type="EMBL" id="JBHSQH010000001">
    <property type="protein sequence ID" value="MFC5973420.1"/>
    <property type="molecule type" value="Genomic_DNA"/>
</dbReference>
<dbReference type="InterPro" id="IPR050194">
    <property type="entry name" value="Glycosyltransferase_grp1"/>
</dbReference>
<dbReference type="Pfam" id="PF13692">
    <property type="entry name" value="Glyco_trans_1_4"/>
    <property type="match status" value="1"/>
</dbReference>
<organism evidence="1 2">
    <name type="scientific">Halomarina salina</name>
    <dbReference type="NCBI Taxonomy" id="1872699"/>
    <lineage>
        <taxon>Archaea</taxon>
        <taxon>Methanobacteriati</taxon>
        <taxon>Methanobacteriota</taxon>
        <taxon>Stenosarchaea group</taxon>
        <taxon>Halobacteria</taxon>
        <taxon>Halobacteriales</taxon>
        <taxon>Natronomonadaceae</taxon>
        <taxon>Halomarina</taxon>
    </lineage>
</organism>
<protein>
    <submittedName>
        <fullName evidence="1">Glycosyltransferase family 4 protein</fullName>
        <ecNumber evidence="1">2.4.-.-</ecNumber>
    </submittedName>
</protein>
<proteinExistence type="predicted"/>
<comment type="caution">
    <text evidence="1">The sequence shown here is derived from an EMBL/GenBank/DDBJ whole genome shotgun (WGS) entry which is preliminary data.</text>
</comment>
<dbReference type="AlphaFoldDB" id="A0ABD5RTE6"/>
<dbReference type="PANTHER" id="PTHR45947">
    <property type="entry name" value="SULFOQUINOVOSYL TRANSFERASE SQD2"/>
    <property type="match status" value="1"/>
</dbReference>
<dbReference type="Gene3D" id="3.40.50.2000">
    <property type="entry name" value="Glycogen Phosphorylase B"/>
    <property type="match status" value="2"/>
</dbReference>
<dbReference type="SUPFAM" id="SSF53756">
    <property type="entry name" value="UDP-Glycosyltransferase/glycogen phosphorylase"/>
    <property type="match status" value="1"/>
</dbReference>
<dbReference type="RefSeq" id="WP_247417939.1">
    <property type="nucleotide sequence ID" value="NZ_JALLGW010000001.1"/>
</dbReference>
<name>A0ABD5RTE6_9EURY</name>
<keyword evidence="2" id="KW-1185">Reference proteome</keyword>
<evidence type="ECO:0000313" key="2">
    <source>
        <dbReference type="Proteomes" id="UP001596099"/>
    </source>
</evidence>
<keyword evidence="1" id="KW-0808">Transferase</keyword>
<reference evidence="1 2" key="1">
    <citation type="journal article" date="2019" name="Int. J. Syst. Evol. Microbiol.">
        <title>The Global Catalogue of Microorganisms (GCM) 10K type strain sequencing project: providing services to taxonomists for standard genome sequencing and annotation.</title>
        <authorList>
            <consortium name="The Broad Institute Genomics Platform"/>
            <consortium name="The Broad Institute Genome Sequencing Center for Infectious Disease"/>
            <person name="Wu L."/>
            <person name="Ma J."/>
        </authorList>
    </citation>
    <scope>NUCLEOTIDE SEQUENCE [LARGE SCALE GENOMIC DNA]</scope>
    <source>
        <strain evidence="1 2">CGMCC 1.12543</strain>
    </source>
</reference>
<dbReference type="Proteomes" id="UP001596099">
    <property type="component" value="Unassembled WGS sequence"/>
</dbReference>